<evidence type="ECO:0000256" key="4">
    <source>
        <dbReference type="ARBA" id="ARBA00022741"/>
    </source>
</evidence>
<keyword evidence="8" id="KW-0539">Nucleus</keyword>
<dbReference type="InterPro" id="IPR039761">
    <property type="entry name" value="Bms1/Tsr1"/>
</dbReference>
<evidence type="ECO:0000256" key="5">
    <source>
        <dbReference type="ARBA" id="ARBA00022801"/>
    </source>
</evidence>
<keyword evidence="2" id="KW-0690">Ribosome biogenesis</keyword>
<dbReference type="PANTHER" id="PTHR12858">
    <property type="entry name" value="RIBOSOME BIOGENESIS PROTEIN"/>
    <property type="match status" value="1"/>
</dbReference>
<evidence type="ECO:0000256" key="6">
    <source>
        <dbReference type="ARBA" id="ARBA00022840"/>
    </source>
</evidence>
<evidence type="ECO:0000313" key="13">
    <source>
        <dbReference type="EMBL" id="OAO14054.1"/>
    </source>
</evidence>
<evidence type="ECO:0000256" key="1">
    <source>
        <dbReference type="ARBA" id="ARBA00004604"/>
    </source>
</evidence>
<feature type="domain" description="Bms1-type G" evidence="12">
    <location>
        <begin position="79"/>
        <end position="244"/>
    </location>
</feature>
<dbReference type="GO" id="GO:0005525">
    <property type="term" value="F:GTP binding"/>
    <property type="evidence" value="ECO:0007669"/>
    <property type="project" value="UniProtKB-KW"/>
</dbReference>
<dbReference type="EMBL" id="LXWW01000289">
    <property type="protein sequence ID" value="OAO14054.1"/>
    <property type="molecule type" value="Genomic_DNA"/>
</dbReference>
<feature type="region of interest" description="Disordered" evidence="11">
    <location>
        <begin position="472"/>
        <end position="590"/>
    </location>
</feature>
<dbReference type="STRING" id="478820.A0A196SDH0"/>
<feature type="compositionally biased region" description="Basic residues" evidence="11">
    <location>
        <begin position="13"/>
        <end position="29"/>
    </location>
</feature>
<feature type="compositionally biased region" description="Acidic residues" evidence="11">
    <location>
        <begin position="812"/>
        <end position="821"/>
    </location>
</feature>
<dbReference type="InterPro" id="IPR027417">
    <property type="entry name" value="P-loop_NTPase"/>
</dbReference>
<feature type="compositionally biased region" description="Basic and acidic residues" evidence="11">
    <location>
        <begin position="1228"/>
        <end position="1246"/>
    </location>
</feature>
<comment type="similarity">
    <text evidence="10">Belongs to the TRAFAC class translation factor GTPase superfamily. Bms1-like GTPase family. BMS1 subfamily.</text>
</comment>
<dbReference type="InterPro" id="IPR030387">
    <property type="entry name" value="G_Bms1/Tsr1_dom"/>
</dbReference>
<keyword evidence="14" id="KW-1185">Reference proteome</keyword>
<feature type="region of interest" description="Disordered" evidence="11">
    <location>
        <begin position="698"/>
        <end position="834"/>
    </location>
</feature>
<feature type="compositionally biased region" description="Acidic residues" evidence="11">
    <location>
        <begin position="705"/>
        <end position="726"/>
    </location>
</feature>
<dbReference type="GO" id="GO:0032040">
    <property type="term" value="C:small-subunit processome"/>
    <property type="evidence" value="ECO:0007669"/>
    <property type="project" value="UniProtKB-ARBA"/>
</dbReference>
<dbReference type="GO" id="GO:0034511">
    <property type="term" value="F:U3 snoRNA binding"/>
    <property type="evidence" value="ECO:0007669"/>
    <property type="project" value="TreeGrafter"/>
</dbReference>
<dbReference type="GO" id="GO:0000479">
    <property type="term" value="P:endonucleolytic cleavage of tricistronic rRNA transcript (SSU-rRNA, 5.8S rRNA, LSU-rRNA)"/>
    <property type="evidence" value="ECO:0007669"/>
    <property type="project" value="TreeGrafter"/>
</dbReference>
<evidence type="ECO:0000256" key="7">
    <source>
        <dbReference type="ARBA" id="ARBA00023134"/>
    </source>
</evidence>
<evidence type="ECO:0000256" key="8">
    <source>
        <dbReference type="ARBA" id="ARBA00023242"/>
    </source>
</evidence>
<dbReference type="InterPro" id="IPR012948">
    <property type="entry name" value="AARP2CN"/>
</dbReference>
<reference evidence="13 14" key="1">
    <citation type="submission" date="2016-05" db="EMBL/GenBank/DDBJ databases">
        <title>Nuclear genome of Blastocystis sp. subtype 1 NandII.</title>
        <authorList>
            <person name="Gentekaki E."/>
            <person name="Curtis B."/>
            <person name="Stairs C."/>
            <person name="Eme L."/>
            <person name="Herman E."/>
            <person name="Klimes V."/>
            <person name="Arias M.C."/>
            <person name="Elias M."/>
            <person name="Hilliou F."/>
            <person name="Klute M."/>
            <person name="Malik S.-B."/>
            <person name="Pightling A."/>
            <person name="Rachubinski R."/>
            <person name="Salas D."/>
            <person name="Schlacht A."/>
            <person name="Suga H."/>
            <person name="Archibald J."/>
            <person name="Ball S.G."/>
            <person name="Clark G."/>
            <person name="Dacks J."/>
            <person name="Van Der Giezen M."/>
            <person name="Tsaousis A."/>
            <person name="Roger A."/>
        </authorList>
    </citation>
    <scope>NUCLEOTIDE SEQUENCE [LARGE SCALE GENOMIC DNA]</scope>
    <source>
        <strain evidence="14">ATCC 50177 / NandII</strain>
    </source>
</reference>
<evidence type="ECO:0000259" key="12">
    <source>
        <dbReference type="PROSITE" id="PS51714"/>
    </source>
</evidence>
<keyword evidence="7" id="KW-0342">GTP-binding</keyword>
<keyword evidence="6" id="KW-0067">ATP-binding</keyword>
<dbReference type="Pfam" id="PF08142">
    <property type="entry name" value="AARP2CN"/>
    <property type="match status" value="1"/>
</dbReference>
<sequence length="1270" mass="145975">MDAEQKQREHHAPRAGSKANKKKATKNKRNGVTPQPKSTHPGAFSVNSAISAKRTIQRNLDRGFKKVHAPLPNRSAGTNPPMVIVVMGPPKVGKTTLIKSLIKKYTKQTLTDVRGPITVVSGKKRRLTFIECPNDISSMVDLGKIADLVLLLIDGSFGFEMETFEFLNVLQTHGFPRVLGVVTHLDAFKENKTLRHRKKAIKQRFWTEVYQGAKVFNIPGLSNGKYPKTEVQNICLYISRMKTRPLTWRNTHPFLLVDRMEDITDPKRIDENPNCKRELSLYGYVQGCNLKNGQPIHLLGVGDYSIKTLNRLPDPCPLPERDPEKKGRRKLSEKEVLLYAPMSNVGKIMYDKDAMYINLPQLHFTDEQSDMVQKYTLGGNKEAAAAPSEPMTEGVQMVRDLQKLQDDVEEKLFNSELSLFKGQKPVTGAEVKDLDAFNSSMPSMPHEEVVMDHGRQRRRAVFDVSDEELLKKKEVAEESEDEVSNWKMGEGDEVESEEESGDEKEMESEEESGEEEESEEENESDEEDAENEESEEEEEKEKEKESDEEDEENEEGEENEKDDENMEVESNSEEETDEAVPTDLQHESDLRWKENLFYRGEAELTRRRVFSSNLMQLVYGSSEPVDEETDVAKEEEESDDDFFHPKQEAAAVKESQKQQRLLEELDSEKLDILPAVKHDWNDEAFIAQFKNHFVTGVWGDKLPSEEDSDSDSEDSNDAIVDLEEEANANANGNANGNANANSDDDNDEDDSNDDSNDEEMEEEDGALLGARDEVIEGEEDAEERHETYGSLEEERAANAARKAEKMTKKKEEEEEEQEISSDDEKRGKKEKKEKEEDYFDLLKKKRAEQEAERAQEFSDLTQEEQDMLLGLPTGVYCRIVVEDVPPAFVRLARPEIPVIVGGLLESETTLNMIRVRIKKHRWHRRILKSNDPLILSYGWRRFQTMPVYAMEDSNKRLRMIKYTPEYMHCQAVFWGPAVPPNTGLLAVQKLASNTPEFRIAATGTVLEQSEAFRVVKKLKLVGHPFKIFKNTAFIKDMFNSSIEVARFEGVKIQTVSGIRGQIKHKCPGPEGAFRATFEDKIVMSDIVFCRTWAPVPIQKFYNPMNDRLVEDVSKWVRMRTTRELRQQEHIPVPVNPDSLYKPIERQERVMPAIHIPAKLQKALPFADQLKTMEMVEKKREKREKKKGPRPDEIPEKLVVDHRERKKNSMVQRLKIMRDAMYNKRQKIMQEKKEERTKKLAREEQKRQANMKLKKKRSYALKGAAEKRRSQ</sequence>
<evidence type="ECO:0000313" key="14">
    <source>
        <dbReference type="Proteomes" id="UP000078348"/>
    </source>
</evidence>
<proteinExistence type="inferred from homology"/>
<protein>
    <submittedName>
        <fullName evidence="13">Ribosome biogenesis protein BMS1</fullName>
    </submittedName>
</protein>
<accession>A0A196SDH0</accession>
<dbReference type="PANTHER" id="PTHR12858:SF2">
    <property type="entry name" value="RIBOSOME BIOGENESIS PROTEIN BMS1 HOMOLOG"/>
    <property type="match status" value="1"/>
</dbReference>
<dbReference type="SMART" id="SM00785">
    <property type="entry name" value="AARP2CN"/>
    <property type="match status" value="1"/>
</dbReference>
<evidence type="ECO:0000256" key="3">
    <source>
        <dbReference type="ARBA" id="ARBA00022553"/>
    </source>
</evidence>
<dbReference type="CDD" id="cd01882">
    <property type="entry name" value="BMS1"/>
    <property type="match status" value="1"/>
</dbReference>
<feature type="compositionally biased region" description="Acidic residues" evidence="11">
    <location>
        <begin position="491"/>
        <end position="580"/>
    </location>
</feature>
<dbReference type="SUPFAM" id="SSF52540">
    <property type="entry name" value="P-loop containing nucleoside triphosphate hydrolases"/>
    <property type="match status" value="1"/>
</dbReference>
<dbReference type="Pfam" id="PF04950">
    <property type="entry name" value="RIBIOP_C"/>
    <property type="match status" value="1"/>
</dbReference>
<feature type="compositionally biased region" description="Acidic residues" evidence="11">
    <location>
        <begin position="742"/>
        <end position="765"/>
    </location>
</feature>
<comment type="subcellular location">
    <subcellularLocation>
        <location evidence="1">Nucleus</location>
        <location evidence="1">Nucleolus</location>
    </subcellularLocation>
</comment>
<dbReference type="InterPro" id="IPR007034">
    <property type="entry name" value="BMS1_TSR1_C"/>
</dbReference>
<keyword evidence="5" id="KW-0378">Hydrolase</keyword>
<feature type="compositionally biased region" description="Low complexity" evidence="11">
    <location>
        <begin position="727"/>
        <end position="741"/>
    </location>
</feature>
<gene>
    <name evidence="13" type="ORF">AV274_4232</name>
</gene>
<dbReference type="GO" id="GO:0030686">
    <property type="term" value="C:90S preribosome"/>
    <property type="evidence" value="ECO:0007669"/>
    <property type="project" value="TreeGrafter"/>
</dbReference>
<dbReference type="GO" id="GO:0003924">
    <property type="term" value="F:GTPase activity"/>
    <property type="evidence" value="ECO:0007669"/>
    <property type="project" value="TreeGrafter"/>
</dbReference>
<name>A0A196SDH0_BLAHN</name>
<organism evidence="13 14">
    <name type="scientific">Blastocystis sp. subtype 1 (strain ATCC 50177 / NandII)</name>
    <dbReference type="NCBI Taxonomy" id="478820"/>
    <lineage>
        <taxon>Eukaryota</taxon>
        <taxon>Sar</taxon>
        <taxon>Stramenopiles</taxon>
        <taxon>Bigyra</taxon>
        <taxon>Opalozoa</taxon>
        <taxon>Opalinata</taxon>
        <taxon>Blastocystidae</taxon>
        <taxon>Blastocystis</taxon>
    </lineage>
</organism>
<dbReference type="PROSITE" id="PS51714">
    <property type="entry name" value="G_BMS1"/>
    <property type="match status" value="1"/>
</dbReference>
<comment type="caution">
    <text evidence="13">The sequence shown here is derived from an EMBL/GenBank/DDBJ whole genome shotgun (WGS) entry which is preliminary data.</text>
</comment>
<evidence type="ECO:0000256" key="11">
    <source>
        <dbReference type="SAM" id="MobiDB-lite"/>
    </source>
</evidence>
<feature type="region of interest" description="Disordered" evidence="11">
    <location>
        <begin position="621"/>
        <end position="643"/>
    </location>
</feature>
<keyword evidence="4" id="KW-0547">Nucleotide-binding</keyword>
<dbReference type="Gene3D" id="3.40.50.300">
    <property type="entry name" value="P-loop containing nucleotide triphosphate hydrolases"/>
    <property type="match status" value="1"/>
</dbReference>
<evidence type="ECO:0000256" key="9">
    <source>
        <dbReference type="ARBA" id="ARBA00049117"/>
    </source>
</evidence>
<comment type="catalytic activity">
    <reaction evidence="9">
        <text>GTP + H2O = GDP + phosphate + H(+)</text>
        <dbReference type="Rhea" id="RHEA:19669"/>
        <dbReference type="ChEBI" id="CHEBI:15377"/>
        <dbReference type="ChEBI" id="CHEBI:15378"/>
        <dbReference type="ChEBI" id="CHEBI:37565"/>
        <dbReference type="ChEBI" id="CHEBI:43474"/>
        <dbReference type="ChEBI" id="CHEBI:58189"/>
    </reaction>
    <physiologicalReaction direction="left-to-right" evidence="9">
        <dbReference type="Rhea" id="RHEA:19670"/>
    </physiologicalReaction>
</comment>
<feature type="compositionally biased region" description="Basic and acidic residues" evidence="11">
    <location>
        <begin position="822"/>
        <end position="834"/>
    </location>
</feature>
<feature type="compositionally biased region" description="Acidic residues" evidence="11">
    <location>
        <begin position="624"/>
        <end position="640"/>
    </location>
</feature>
<feature type="region of interest" description="Disordered" evidence="11">
    <location>
        <begin position="1"/>
        <end position="49"/>
    </location>
</feature>
<feature type="region of interest" description="Disordered" evidence="11">
    <location>
        <begin position="1228"/>
        <end position="1270"/>
    </location>
</feature>
<feature type="compositionally biased region" description="Basic and acidic residues" evidence="11">
    <location>
        <begin position="782"/>
        <end position="811"/>
    </location>
</feature>
<evidence type="ECO:0000256" key="2">
    <source>
        <dbReference type="ARBA" id="ARBA00022517"/>
    </source>
</evidence>
<dbReference type="GO" id="GO:0005524">
    <property type="term" value="F:ATP binding"/>
    <property type="evidence" value="ECO:0007669"/>
    <property type="project" value="UniProtKB-KW"/>
</dbReference>
<dbReference type="GO" id="GO:0000462">
    <property type="term" value="P:maturation of SSU-rRNA from tricistronic rRNA transcript (SSU-rRNA, 5.8S rRNA, LSU-rRNA)"/>
    <property type="evidence" value="ECO:0007669"/>
    <property type="project" value="TreeGrafter"/>
</dbReference>
<dbReference type="InterPro" id="IPR037875">
    <property type="entry name" value="Bms1_N"/>
</dbReference>
<feature type="region of interest" description="Disordered" evidence="11">
    <location>
        <begin position="1176"/>
        <end position="1196"/>
    </location>
</feature>
<dbReference type="Proteomes" id="UP000078348">
    <property type="component" value="Unassembled WGS sequence"/>
</dbReference>
<dbReference type="OrthoDB" id="10260897at2759"/>
<feature type="compositionally biased region" description="Basic and acidic residues" evidence="11">
    <location>
        <begin position="1"/>
        <end position="12"/>
    </location>
</feature>
<dbReference type="FunFam" id="3.40.50.300:FF:000105">
    <property type="entry name" value="BMS1 ribosome biogenesis factor"/>
    <property type="match status" value="1"/>
</dbReference>
<dbReference type="AlphaFoldDB" id="A0A196SDH0"/>
<evidence type="ECO:0000256" key="10">
    <source>
        <dbReference type="ARBA" id="ARBA00061391"/>
    </source>
</evidence>
<keyword evidence="3" id="KW-0597">Phosphoprotein</keyword>
<dbReference type="SMART" id="SM01362">
    <property type="entry name" value="DUF663"/>
    <property type="match status" value="1"/>
</dbReference>
<dbReference type="GO" id="GO:0005654">
    <property type="term" value="C:nucleoplasm"/>
    <property type="evidence" value="ECO:0007669"/>
    <property type="project" value="UniProtKB-ARBA"/>
</dbReference>